<evidence type="ECO:0000256" key="4">
    <source>
        <dbReference type="SAM" id="SignalP"/>
    </source>
</evidence>
<comment type="caution">
    <text evidence="6">The sequence shown here is derived from an EMBL/GenBank/DDBJ whole genome shotgun (WGS) entry which is preliminary data.</text>
</comment>
<evidence type="ECO:0000259" key="5">
    <source>
        <dbReference type="Pfam" id="PF09084"/>
    </source>
</evidence>
<dbReference type="PATRIC" id="fig|1423786.4.peg.338"/>
<feature type="chain" id="PRO_5006414047" evidence="4">
    <location>
        <begin position="26"/>
        <end position="339"/>
    </location>
</feature>
<name>A0A0R1YYS5_9LACO</name>
<accession>A0A0R1YYS5</accession>
<feature type="signal peptide" evidence="4">
    <location>
        <begin position="1"/>
        <end position="25"/>
    </location>
</feature>
<organism evidence="6 7">
    <name type="scientific">Lentilactobacillus parafarraginis DSM 18390 = JCM 14109</name>
    <dbReference type="NCBI Taxonomy" id="1423786"/>
    <lineage>
        <taxon>Bacteria</taxon>
        <taxon>Bacillati</taxon>
        <taxon>Bacillota</taxon>
        <taxon>Bacilli</taxon>
        <taxon>Lactobacillales</taxon>
        <taxon>Lactobacillaceae</taxon>
        <taxon>Lentilactobacillus</taxon>
    </lineage>
</organism>
<comment type="subcellular location">
    <subcellularLocation>
        <location evidence="1">Periplasm</location>
    </subcellularLocation>
</comment>
<evidence type="ECO:0000313" key="7">
    <source>
        <dbReference type="Proteomes" id="UP000051010"/>
    </source>
</evidence>
<proteinExistence type="inferred from homology"/>
<dbReference type="Proteomes" id="UP000051010">
    <property type="component" value="Unassembled WGS sequence"/>
</dbReference>
<sequence length="339" mass="37889">MKRLKRFALLGLLLLLVCLSGFSMANGKHPAGEQPVNRVIRIGVLRVPNDVTTARQTGLLKKTFEKRGYRAQFVTFDSGVDANKALMSNSIDVATMGDTNAVVAMAAHLPAKLVWVNDVIGSNEQLVVQKSSGIHHWQDLKGKKIATPFASTSHYSLMMLLKKHHLLGKVDLVDMQTEEIVAAWHRGDIDGAYTWEPSLSNLNQRVKLADSQNLARQGRLTANVTLASNRFIKHHPQVLRAFVNCLARIHDDYRHDPQMVYRSTAANLKLSPQATKKQIGTARWVPSRQMAAFTDTTFTKQFYAACQFMCDQQTLNSTPSYADCCRFVTSEFMPREGLS</sequence>
<dbReference type="InterPro" id="IPR015168">
    <property type="entry name" value="SsuA/THI5"/>
</dbReference>
<evidence type="ECO:0000313" key="6">
    <source>
        <dbReference type="EMBL" id="KRM44521.1"/>
    </source>
</evidence>
<comment type="similarity">
    <text evidence="2">Belongs to the bacterial solute-binding protein SsuA/TauA family.</text>
</comment>
<dbReference type="RefSeq" id="WP_054734597.1">
    <property type="nucleotide sequence ID" value="NZ_AZFZ01000012.1"/>
</dbReference>
<dbReference type="PANTHER" id="PTHR30024:SF47">
    <property type="entry name" value="TAURINE-BINDING PERIPLASMIC PROTEIN"/>
    <property type="match status" value="1"/>
</dbReference>
<evidence type="ECO:0000256" key="1">
    <source>
        <dbReference type="ARBA" id="ARBA00004418"/>
    </source>
</evidence>
<dbReference type="Pfam" id="PF09084">
    <property type="entry name" value="NMT1"/>
    <property type="match status" value="1"/>
</dbReference>
<evidence type="ECO:0000256" key="2">
    <source>
        <dbReference type="ARBA" id="ARBA00010742"/>
    </source>
</evidence>
<reference evidence="6 7" key="1">
    <citation type="journal article" date="2015" name="Genome Announc.">
        <title>Expanding the biotechnology potential of lactobacilli through comparative genomics of 213 strains and associated genera.</title>
        <authorList>
            <person name="Sun Z."/>
            <person name="Harris H.M."/>
            <person name="McCann A."/>
            <person name="Guo C."/>
            <person name="Argimon S."/>
            <person name="Zhang W."/>
            <person name="Yang X."/>
            <person name="Jeffery I.B."/>
            <person name="Cooney J.C."/>
            <person name="Kagawa T.F."/>
            <person name="Liu W."/>
            <person name="Song Y."/>
            <person name="Salvetti E."/>
            <person name="Wrobel A."/>
            <person name="Rasinkangas P."/>
            <person name="Parkhill J."/>
            <person name="Rea M.C."/>
            <person name="O'Sullivan O."/>
            <person name="Ritari J."/>
            <person name="Douillard F.P."/>
            <person name="Paul Ross R."/>
            <person name="Yang R."/>
            <person name="Briner A.E."/>
            <person name="Felis G.E."/>
            <person name="de Vos W.M."/>
            <person name="Barrangou R."/>
            <person name="Klaenhammer T.R."/>
            <person name="Caufield P.W."/>
            <person name="Cui Y."/>
            <person name="Zhang H."/>
            <person name="O'Toole P.W."/>
        </authorList>
    </citation>
    <scope>NUCLEOTIDE SEQUENCE [LARGE SCALE GENOMIC DNA]</scope>
    <source>
        <strain evidence="6 7">DSM 18390</strain>
    </source>
</reference>
<dbReference type="GO" id="GO:0042918">
    <property type="term" value="P:alkanesulfonate transmembrane transport"/>
    <property type="evidence" value="ECO:0007669"/>
    <property type="project" value="TreeGrafter"/>
</dbReference>
<dbReference type="GO" id="GO:0042597">
    <property type="term" value="C:periplasmic space"/>
    <property type="evidence" value="ECO:0007669"/>
    <property type="project" value="UniProtKB-SubCell"/>
</dbReference>
<keyword evidence="3 4" id="KW-0732">Signal</keyword>
<protein>
    <submittedName>
        <fullName evidence="6">Taurine-binding periplasmic protein</fullName>
    </submittedName>
</protein>
<dbReference type="PANTHER" id="PTHR30024">
    <property type="entry name" value="ALIPHATIC SULFONATES-BINDING PROTEIN-RELATED"/>
    <property type="match status" value="1"/>
</dbReference>
<feature type="domain" description="SsuA/THI5-like" evidence="5">
    <location>
        <begin position="68"/>
        <end position="258"/>
    </location>
</feature>
<dbReference type="SUPFAM" id="SSF53850">
    <property type="entry name" value="Periplasmic binding protein-like II"/>
    <property type="match status" value="1"/>
</dbReference>
<dbReference type="AlphaFoldDB" id="A0A0R1YYS5"/>
<evidence type="ECO:0000256" key="3">
    <source>
        <dbReference type="ARBA" id="ARBA00022729"/>
    </source>
</evidence>
<dbReference type="Gene3D" id="3.40.190.10">
    <property type="entry name" value="Periplasmic binding protein-like II"/>
    <property type="match status" value="2"/>
</dbReference>
<gene>
    <name evidence="6" type="ORF">FD47_GL000323</name>
</gene>
<dbReference type="EMBL" id="AZFZ01000012">
    <property type="protein sequence ID" value="KRM44521.1"/>
    <property type="molecule type" value="Genomic_DNA"/>
</dbReference>